<organism evidence="1 2">
    <name type="scientific">Lentinula lateritia</name>
    <dbReference type="NCBI Taxonomy" id="40482"/>
    <lineage>
        <taxon>Eukaryota</taxon>
        <taxon>Fungi</taxon>
        <taxon>Dikarya</taxon>
        <taxon>Basidiomycota</taxon>
        <taxon>Agaricomycotina</taxon>
        <taxon>Agaricomycetes</taxon>
        <taxon>Agaricomycetidae</taxon>
        <taxon>Agaricales</taxon>
        <taxon>Marasmiineae</taxon>
        <taxon>Omphalotaceae</taxon>
        <taxon>Lentinula</taxon>
    </lineage>
</organism>
<sequence length="55" mass="6458">MTMTFCRMNPSDAASRKYVGTYPNNKIRRGNSKLLVKRYQAFRKTVYTKIFCSTI</sequence>
<evidence type="ECO:0000313" key="2">
    <source>
        <dbReference type="Proteomes" id="UP001150238"/>
    </source>
</evidence>
<accession>A0A9W9DZS5</accession>
<protein>
    <submittedName>
        <fullName evidence="1">Uncharacterized protein</fullName>
    </submittedName>
</protein>
<gene>
    <name evidence="1" type="ORF">C8J55DRAFT_502168</name>
</gene>
<evidence type="ECO:0000313" key="1">
    <source>
        <dbReference type="EMBL" id="KAJ4493084.1"/>
    </source>
</evidence>
<dbReference type="AlphaFoldDB" id="A0A9W9DZS5"/>
<dbReference type="Proteomes" id="UP001150238">
    <property type="component" value="Unassembled WGS sequence"/>
</dbReference>
<reference evidence="1" key="2">
    <citation type="journal article" date="2023" name="Proc. Natl. Acad. Sci. U.S.A.">
        <title>A global phylogenomic analysis of the shiitake genus Lentinula.</title>
        <authorList>
            <person name="Sierra-Patev S."/>
            <person name="Min B."/>
            <person name="Naranjo-Ortiz M."/>
            <person name="Looney B."/>
            <person name="Konkel Z."/>
            <person name="Slot J.C."/>
            <person name="Sakamoto Y."/>
            <person name="Steenwyk J.L."/>
            <person name="Rokas A."/>
            <person name="Carro J."/>
            <person name="Camarero S."/>
            <person name="Ferreira P."/>
            <person name="Molpeceres G."/>
            <person name="Ruiz-Duenas F.J."/>
            <person name="Serrano A."/>
            <person name="Henrissat B."/>
            <person name="Drula E."/>
            <person name="Hughes K.W."/>
            <person name="Mata J.L."/>
            <person name="Ishikawa N.K."/>
            <person name="Vargas-Isla R."/>
            <person name="Ushijima S."/>
            <person name="Smith C.A."/>
            <person name="Donoghue J."/>
            <person name="Ahrendt S."/>
            <person name="Andreopoulos W."/>
            <person name="He G."/>
            <person name="LaButti K."/>
            <person name="Lipzen A."/>
            <person name="Ng V."/>
            <person name="Riley R."/>
            <person name="Sandor L."/>
            <person name="Barry K."/>
            <person name="Martinez A.T."/>
            <person name="Xiao Y."/>
            <person name="Gibbons J.G."/>
            <person name="Terashima K."/>
            <person name="Grigoriev I.V."/>
            <person name="Hibbett D."/>
        </authorList>
    </citation>
    <scope>NUCLEOTIDE SEQUENCE</scope>
    <source>
        <strain evidence="1">Sp2 HRB7682 ss15</strain>
    </source>
</reference>
<proteinExistence type="predicted"/>
<comment type="caution">
    <text evidence="1">The sequence shown here is derived from an EMBL/GenBank/DDBJ whole genome shotgun (WGS) entry which is preliminary data.</text>
</comment>
<name>A0A9W9DZS5_9AGAR</name>
<dbReference type="EMBL" id="JANVFS010000004">
    <property type="protein sequence ID" value="KAJ4493084.1"/>
    <property type="molecule type" value="Genomic_DNA"/>
</dbReference>
<reference evidence="1" key="1">
    <citation type="submission" date="2022-08" db="EMBL/GenBank/DDBJ databases">
        <authorList>
            <consortium name="DOE Joint Genome Institute"/>
            <person name="Min B."/>
            <person name="Riley R."/>
            <person name="Sierra-Patev S."/>
            <person name="Naranjo-Ortiz M."/>
            <person name="Looney B."/>
            <person name="Konkel Z."/>
            <person name="Slot J.C."/>
            <person name="Sakamoto Y."/>
            <person name="Steenwyk J.L."/>
            <person name="Rokas A."/>
            <person name="Carro J."/>
            <person name="Camarero S."/>
            <person name="Ferreira P."/>
            <person name="Molpeceres G."/>
            <person name="Ruiz-Duenas F.J."/>
            <person name="Serrano A."/>
            <person name="Henrissat B."/>
            <person name="Drula E."/>
            <person name="Hughes K.W."/>
            <person name="Mata J.L."/>
            <person name="Ishikawa N.K."/>
            <person name="Vargas-Isla R."/>
            <person name="Ushijima S."/>
            <person name="Smith C.A."/>
            <person name="Ahrendt S."/>
            <person name="Andreopoulos W."/>
            <person name="He G."/>
            <person name="Labutti K."/>
            <person name="Lipzen A."/>
            <person name="Ng V."/>
            <person name="Sandor L."/>
            <person name="Barry K."/>
            <person name="Martinez A.T."/>
            <person name="Xiao Y."/>
            <person name="Gibbons J.G."/>
            <person name="Terashima K."/>
            <person name="Hibbett D.S."/>
            <person name="Grigoriev I.V."/>
        </authorList>
    </citation>
    <scope>NUCLEOTIDE SEQUENCE</scope>
    <source>
        <strain evidence="1">Sp2 HRB7682 ss15</strain>
    </source>
</reference>
<feature type="non-terminal residue" evidence="1">
    <location>
        <position position="1"/>
    </location>
</feature>